<gene>
    <name evidence="1" type="ORF">B0H16DRAFT_1797264</name>
</gene>
<organism evidence="1 2">
    <name type="scientific">Mycena metata</name>
    <dbReference type="NCBI Taxonomy" id="1033252"/>
    <lineage>
        <taxon>Eukaryota</taxon>
        <taxon>Fungi</taxon>
        <taxon>Dikarya</taxon>
        <taxon>Basidiomycota</taxon>
        <taxon>Agaricomycotina</taxon>
        <taxon>Agaricomycetes</taxon>
        <taxon>Agaricomycetidae</taxon>
        <taxon>Agaricales</taxon>
        <taxon>Marasmiineae</taxon>
        <taxon>Mycenaceae</taxon>
        <taxon>Mycena</taxon>
    </lineage>
</organism>
<proteinExistence type="predicted"/>
<name>A0AAD7HDX2_9AGAR</name>
<dbReference type="Proteomes" id="UP001215598">
    <property type="component" value="Unassembled WGS sequence"/>
</dbReference>
<reference evidence="1" key="1">
    <citation type="submission" date="2023-03" db="EMBL/GenBank/DDBJ databases">
        <title>Massive genome expansion in bonnet fungi (Mycena s.s.) driven by repeated elements and novel gene families across ecological guilds.</title>
        <authorList>
            <consortium name="Lawrence Berkeley National Laboratory"/>
            <person name="Harder C.B."/>
            <person name="Miyauchi S."/>
            <person name="Viragh M."/>
            <person name="Kuo A."/>
            <person name="Thoen E."/>
            <person name="Andreopoulos B."/>
            <person name="Lu D."/>
            <person name="Skrede I."/>
            <person name="Drula E."/>
            <person name="Henrissat B."/>
            <person name="Morin E."/>
            <person name="Kohler A."/>
            <person name="Barry K."/>
            <person name="LaButti K."/>
            <person name="Morin E."/>
            <person name="Salamov A."/>
            <person name="Lipzen A."/>
            <person name="Mereny Z."/>
            <person name="Hegedus B."/>
            <person name="Baldrian P."/>
            <person name="Stursova M."/>
            <person name="Weitz H."/>
            <person name="Taylor A."/>
            <person name="Grigoriev I.V."/>
            <person name="Nagy L.G."/>
            <person name="Martin F."/>
            <person name="Kauserud H."/>
        </authorList>
    </citation>
    <scope>NUCLEOTIDE SEQUENCE</scope>
    <source>
        <strain evidence="1">CBHHK182m</strain>
    </source>
</reference>
<dbReference type="EMBL" id="JARKIB010000264">
    <property type="protein sequence ID" value="KAJ7718520.1"/>
    <property type="molecule type" value="Genomic_DNA"/>
</dbReference>
<evidence type="ECO:0008006" key="3">
    <source>
        <dbReference type="Google" id="ProtNLM"/>
    </source>
</evidence>
<dbReference type="AlphaFoldDB" id="A0AAD7HDX2"/>
<comment type="caution">
    <text evidence="1">The sequence shown here is derived from an EMBL/GenBank/DDBJ whole genome shotgun (WGS) entry which is preliminary data.</text>
</comment>
<protein>
    <recommendedName>
        <fullName evidence="3">F-box domain-containing protein</fullName>
    </recommendedName>
</protein>
<evidence type="ECO:0000313" key="1">
    <source>
        <dbReference type="EMBL" id="KAJ7718520.1"/>
    </source>
</evidence>
<evidence type="ECO:0000313" key="2">
    <source>
        <dbReference type="Proteomes" id="UP001215598"/>
    </source>
</evidence>
<sequence length="397" mass="44987">MARQISAIAFGEETLQAYIGLGSLLSTRGVLLCCSPLDLVQLRRTSKRLKSVLEDPLFWAAARKRIDDVPASPVVTASGCWTENAYANFLFGRSVCVVCHHMTDGLPSVFALNFRCCPVSCYSRIESGRCISIKHWTVFAAARADSYATIGFLEFLPPVHRAEIFVPPATADSNAAELDQAERVADGSMRKGGKPAFPVRDVPQLRQEWDRRQESWTAILANHTALCKWKQRVETTPLRVYDHTAMRAQEPRYSQVEFIVQTIEQLNSERLSVFAIEHGFDKQDLAATPTAIEYLRYFNRDKTPIFISSILLLLPRLKYELRALEHHRRSLRKGPLQPDVHCSRCDRWIPWADFTHHCVARHPREKLVCTYGVCAGLQKSFSPDGLLSHTRAAHLRK</sequence>
<accession>A0AAD7HDX2</accession>
<keyword evidence="2" id="KW-1185">Reference proteome</keyword>